<feature type="chain" id="PRO_5035305437" description="Tetratricopeptide repeat-containing protein" evidence="1">
    <location>
        <begin position="21"/>
        <end position="311"/>
    </location>
</feature>
<accession>A0A8J7MDT4</accession>
<evidence type="ECO:0000313" key="2">
    <source>
        <dbReference type="EMBL" id="MBK1791142.1"/>
    </source>
</evidence>
<sequence length="311" mass="35482">MKILKSTIAIHLLAASFLGAAEPAAEPAAAVILKTDKTRENVYVYNVDDKGVKYKNNKAAIDTKNMRKSEIKRVYFIEPSEFKQGMLAFRGRRYKEAMEFFDKVVAENARTYTLTGNYSTLANFYKLECLRKTEQYEQMEKEQKAAIFDALERPSMKTQLDLNVLWQATRHEDWTRLMTLVKQWDGRDGLDANHLAQLAFLRGLAHENLGNTEGALNGYNYAMTADYGSSYELVVASFNRALSVYWNDPDVQVAVKNWGTADENKDTRGYLRLLEGNRLAHLFEMTIAASGEGLSEENKNFFKYKDPNAQD</sequence>
<dbReference type="RefSeq" id="WP_200311154.1">
    <property type="nucleotide sequence ID" value="NZ_JAENIM010000039.1"/>
</dbReference>
<keyword evidence="1" id="KW-0732">Signal</keyword>
<protein>
    <recommendedName>
        <fullName evidence="4">Tetratricopeptide repeat-containing protein</fullName>
    </recommendedName>
</protein>
<feature type="signal peptide" evidence="1">
    <location>
        <begin position="1"/>
        <end position="20"/>
    </location>
</feature>
<gene>
    <name evidence="2" type="ORF">JIN82_08260</name>
</gene>
<dbReference type="Gene3D" id="1.25.40.10">
    <property type="entry name" value="Tetratricopeptide repeat domain"/>
    <property type="match status" value="1"/>
</dbReference>
<evidence type="ECO:0000256" key="1">
    <source>
        <dbReference type="SAM" id="SignalP"/>
    </source>
</evidence>
<dbReference type="SUPFAM" id="SSF48452">
    <property type="entry name" value="TPR-like"/>
    <property type="match status" value="1"/>
</dbReference>
<name>A0A8J7MDT4_9BACT</name>
<evidence type="ECO:0008006" key="4">
    <source>
        <dbReference type="Google" id="ProtNLM"/>
    </source>
</evidence>
<keyword evidence="3" id="KW-1185">Reference proteome</keyword>
<organism evidence="2 3">
    <name type="scientific">Persicirhabdus sediminis</name>
    <dbReference type="NCBI Taxonomy" id="454144"/>
    <lineage>
        <taxon>Bacteria</taxon>
        <taxon>Pseudomonadati</taxon>
        <taxon>Verrucomicrobiota</taxon>
        <taxon>Verrucomicrobiia</taxon>
        <taxon>Verrucomicrobiales</taxon>
        <taxon>Verrucomicrobiaceae</taxon>
        <taxon>Persicirhabdus</taxon>
    </lineage>
</organism>
<dbReference type="Proteomes" id="UP000624703">
    <property type="component" value="Unassembled WGS sequence"/>
</dbReference>
<dbReference type="AlphaFoldDB" id="A0A8J7MDT4"/>
<proteinExistence type="predicted"/>
<dbReference type="InterPro" id="IPR011990">
    <property type="entry name" value="TPR-like_helical_dom_sf"/>
</dbReference>
<dbReference type="EMBL" id="JAENIM010000039">
    <property type="protein sequence ID" value="MBK1791142.1"/>
    <property type="molecule type" value="Genomic_DNA"/>
</dbReference>
<evidence type="ECO:0000313" key="3">
    <source>
        <dbReference type="Proteomes" id="UP000624703"/>
    </source>
</evidence>
<reference evidence="2" key="1">
    <citation type="submission" date="2021-01" db="EMBL/GenBank/DDBJ databases">
        <title>Modified the classification status of verrucomicrobia.</title>
        <authorList>
            <person name="Feng X."/>
        </authorList>
    </citation>
    <scope>NUCLEOTIDE SEQUENCE</scope>
    <source>
        <strain evidence="2">_KCTC 22039</strain>
    </source>
</reference>
<comment type="caution">
    <text evidence="2">The sequence shown here is derived from an EMBL/GenBank/DDBJ whole genome shotgun (WGS) entry which is preliminary data.</text>
</comment>